<organism evidence="2 3">
    <name type="scientific">Boudabousia marimammalium</name>
    <dbReference type="NCBI Taxonomy" id="156892"/>
    <lineage>
        <taxon>Bacteria</taxon>
        <taxon>Bacillati</taxon>
        <taxon>Actinomycetota</taxon>
        <taxon>Actinomycetes</taxon>
        <taxon>Actinomycetales</taxon>
        <taxon>Actinomycetaceae</taxon>
        <taxon>Boudabousia</taxon>
    </lineage>
</organism>
<dbReference type="EMBL" id="MPDM01000001">
    <property type="protein sequence ID" value="OKL50434.1"/>
    <property type="molecule type" value="Genomic_DNA"/>
</dbReference>
<dbReference type="AlphaFoldDB" id="A0A1Q5PS71"/>
<gene>
    <name evidence="2" type="ORF">BM477_00190</name>
</gene>
<dbReference type="RefSeq" id="WP_075360675.1">
    <property type="nucleotide sequence ID" value="NZ_MPDM01000001.1"/>
</dbReference>
<name>A0A1Q5PS71_9ACTO</name>
<reference evidence="3" key="1">
    <citation type="submission" date="2016-11" db="EMBL/GenBank/DDBJ databases">
        <title>Actinomyces gypaetusis sp. nov. isolated from Gypaetus barbatus in Qinghai Tibet Plateau China.</title>
        <authorList>
            <person name="Meng X."/>
        </authorList>
    </citation>
    <scope>NUCLEOTIDE SEQUENCE [LARGE SCALE GENOMIC DNA]</scope>
    <source>
        <strain evidence="3">DSM 15383</strain>
    </source>
</reference>
<accession>A0A1Q5PS71</accession>
<dbReference type="Proteomes" id="UP000186465">
    <property type="component" value="Unassembled WGS sequence"/>
</dbReference>
<evidence type="ECO:0000313" key="3">
    <source>
        <dbReference type="Proteomes" id="UP000186465"/>
    </source>
</evidence>
<protein>
    <submittedName>
        <fullName evidence="2">Uncharacterized protein</fullName>
    </submittedName>
</protein>
<proteinExistence type="predicted"/>
<dbReference type="OrthoDB" id="3837971at2"/>
<keyword evidence="3" id="KW-1185">Reference proteome</keyword>
<evidence type="ECO:0000313" key="2">
    <source>
        <dbReference type="EMBL" id="OKL50434.1"/>
    </source>
</evidence>
<comment type="caution">
    <text evidence="2">The sequence shown here is derived from an EMBL/GenBank/DDBJ whole genome shotgun (WGS) entry which is preliminary data.</text>
</comment>
<sequence>MSKDKQIIEEMSPETNERISRAPMPSKGTLRRRQNLLIQFFKLIGFNFRILHIVTKEKLSNRH</sequence>
<feature type="region of interest" description="Disordered" evidence="1">
    <location>
        <begin position="1"/>
        <end position="28"/>
    </location>
</feature>
<evidence type="ECO:0000256" key="1">
    <source>
        <dbReference type="SAM" id="MobiDB-lite"/>
    </source>
</evidence>